<sequence>MASGSATPSGYQSQQSNYQTQSSYPQQFYQPQAPGSAYSAAPVIQNPFPLPGQDNANGSSRQPYDPELEAQIAQWQSAYVPRDDSAFARNGARNEVSQPGTSTPQTNADNSTNVHQGTNKVADGRPVTVVRHGAGKTWEDNSLLEWGDDPRLFVGNLAGEVTDDSLLKAFSKFNAAKARVIRDKRTTKSKGYGFVSFKNADDFFSAAKEMVGKYIGSHPVTIKKAEKIATPSVVRDQNSKHNHKNRKGNFREGHANTGAGVRKPQKPKGPKLLG</sequence>
<reference evidence="5" key="1">
    <citation type="journal article" date="2020" name="Stud. Mycol.">
        <title>101 Dothideomycetes genomes: a test case for predicting lifestyles and emergence of pathogens.</title>
        <authorList>
            <person name="Haridas S."/>
            <person name="Albert R."/>
            <person name="Binder M."/>
            <person name="Bloem J."/>
            <person name="Labutti K."/>
            <person name="Salamov A."/>
            <person name="Andreopoulos B."/>
            <person name="Baker S."/>
            <person name="Barry K."/>
            <person name="Bills G."/>
            <person name="Bluhm B."/>
            <person name="Cannon C."/>
            <person name="Castanera R."/>
            <person name="Culley D."/>
            <person name="Daum C."/>
            <person name="Ezra D."/>
            <person name="Gonzalez J."/>
            <person name="Henrissat B."/>
            <person name="Kuo A."/>
            <person name="Liang C."/>
            <person name="Lipzen A."/>
            <person name="Lutzoni F."/>
            <person name="Magnuson J."/>
            <person name="Mondo S."/>
            <person name="Nolan M."/>
            <person name="Ohm R."/>
            <person name="Pangilinan J."/>
            <person name="Park H.-J."/>
            <person name="Ramirez L."/>
            <person name="Alfaro M."/>
            <person name="Sun H."/>
            <person name="Tritt A."/>
            <person name="Yoshinaga Y."/>
            <person name="Zwiers L.-H."/>
            <person name="Turgeon B."/>
            <person name="Goodwin S."/>
            <person name="Spatafora J."/>
            <person name="Crous P."/>
            <person name="Grigoriev I."/>
        </authorList>
    </citation>
    <scope>NUCLEOTIDE SEQUENCE</scope>
    <source>
        <strain evidence="5">CBS 121739</strain>
    </source>
</reference>
<keyword evidence="1 2" id="KW-0694">RNA-binding</keyword>
<feature type="compositionally biased region" description="Low complexity" evidence="3">
    <location>
        <begin position="9"/>
        <end position="32"/>
    </location>
</feature>
<dbReference type="PROSITE" id="PS50102">
    <property type="entry name" value="RRM"/>
    <property type="match status" value="1"/>
</dbReference>
<feature type="domain" description="RRM" evidence="4">
    <location>
        <begin position="150"/>
        <end position="227"/>
    </location>
</feature>
<dbReference type="SMART" id="SM00360">
    <property type="entry name" value="RRM"/>
    <property type="match status" value="1"/>
</dbReference>
<dbReference type="PANTHER" id="PTHR47640:SF11">
    <property type="entry name" value="RNA-BINDING PROTEIN 42"/>
    <property type="match status" value="1"/>
</dbReference>
<dbReference type="AlphaFoldDB" id="A0A6A6WBS4"/>
<evidence type="ECO:0000256" key="1">
    <source>
        <dbReference type="ARBA" id="ARBA00022884"/>
    </source>
</evidence>
<organism evidence="5 6">
    <name type="scientific">Pseudovirgaria hyperparasitica</name>
    <dbReference type="NCBI Taxonomy" id="470096"/>
    <lineage>
        <taxon>Eukaryota</taxon>
        <taxon>Fungi</taxon>
        <taxon>Dikarya</taxon>
        <taxon>Ascomycota</taxon>
        <taxon>Pezizomycotina</taxon>
        <taxon>Dothideomycetes</taxon>
        <taxon>Dothideomycetes incertae sedis</taxon>
        <taxon>Acrospermales</taxon>
        <taxon>Acrospermaceae</taxon>
        <taxon>Pseudovirgaria</taxon>
    </lineage>
</organism>
<evidence type="ECO:0000256" key="3">
    <source>
        <dbReference type="SAM" id="MobiDB-lite"/>
    </source>
</evidence>
<evidence type="ECO:0000313" key="6">
    <source>
        <dbReference type="Proteomes" id="UP000799437"/>
    </source>
</evidence>
<feature type="region of interest" description="Disordered" evidence="3">
    <location>
        <begin position="93"/>
        <end position="123"/>
    </location>
</feature>
<dbReference type="RefSeq" id="XP_033602476.1">
    <property type="nucleotide sequence ID" value="XM_033743723.1"/>
</dbReference>
<dbReference type="SUPFAM" id="SSF54928">
    <property type="entry name" value="RNA-binding domain, RBD"/>
    <property type="match status" value="1"/>
</dbReference>
<dbReference type="OrthoDB" id="1749473at2759"/>
<keyword evidence="6" id="KW-1185">Reference proteome</keyword>
<feature type="compositionally biased region" description="Polar residues" evidence="3">
    <location>
        <begin position="95"/>
        <end position="119"/>
    </location>
</feature>
<accession>A0A6A6WBS4</accession>
<feature type="region of interest" description="Disordered" evidence="3">
    <location>
        <begin position="1"/>
        <end position="69"/>
    </location>
</feature>
<dbReference type="InterPro" id="IPR050825">
    <property type="entry name" value="RBM42_RBP45_47-like"/>
</dbReference>
<gene>
    <name evidence="5" type="ORF">EJ05DRAFT_475043</name>
</gene>
<dbReference type="EMBL" id="ML996569">
    <property type="protein sequence ID" value="KAF2760025.1"/>
    <property type="molecule type" value="Genomic_DNA"/>
</dbReference>
<proteinExistence type="predicted"/>
<evidence type="ECO:0000256" key="2">
    <source>
        <dbReference type="PROSITE-ProRule" id="PRU00176"/>
    </source>
</evidence>
<evidence type="ECO:0000259" key="4">
    <source>
        <dbReference type="PROSITE" id="PS50102"/>
    </source>
</evidence>
<dbReference type="GeneID" id="54484777"/>
<dbReference type="Gene3D" id="3.30.70.330">
    <property type="match status" value="1"/>
</dbReference>
<name>A0A6A6WBS4_9PEZI</name>
<dbReference type="InterPro" id="IPR035979">
    <property type="entry name" value="RBD_domain_sf"/>
</dbReference>
<dbReference type="PANTHER" id="PTHR47640">
    <property type="entry name" value="TRNA SELENOCYSTEINE 1-ASSOCIATED PROTEIN 1-RELATED-RELATED"/>
    <property type="match status" value="1"/>
</dbReference>
<dbReference type="Proteomes" id="UP000799437">
    <property type="component" value="Unassembled WGS sequence"/>
</dbReference>
<evidence type="ECO:0000313" key="5">
    <source>
        <dbReference type="EMBL" id="KAF2760025.1"/>
    </source>
</evidence>
<dbReference type="InterPro" id="IPR012677">
    <property type="entry name" value="Nucleotide-bd_a/b_plait_sf"/>
</dbReference>
<dbReference type="GO" id="GO:0003729">
    <property type="term" value="F:mRNA binding"/>
    <property type="evidence" value="ECO:0007669"/>
    <property type="project" value="InterPro"/>
</dbReference>
<protein>
    <recommendedName>
        <fullName evidence="4">RRM domain-containing protein</fullName>
    </recommendedName>
</protein>
<feature type="compositionally biased region" description="Basic residues" evidence="3">
    <location>
        <begin position="263"/>
        <end position="274"/>
    </location>
</feature>
<dbReference type="Pfam" id="PF00076">
    <property type="entry name" value="RRM_1"/>
    <property type="match status" value="1"/>
</dbReference>
<feature type="region of interest" description="Disordered" evidence="3">
    <location>
        <begin position="226"/>
        <end position="274"/>
    </location>
</feature>
<dbReference type="InterPro" id="IPR000504">
    <property type="entry name" value="RRM_dom"/>
</dbReference>